<dbReference type="GeneID" id="66107877"/>
<dbReference type="AlphaFoldDB" id="A0A9P7W0K9"/>
<keyword evidence="2" id="KW-1185">Reference proteome</keyword>
<name>A0A9P7W0K9_9AGAR</name>
<protein>
    <submittedName>
        <fullName evidence="1">Uncharacterized protein</fullName>
    </submittedName>
</protein>
<evidence type="ECO:0000313" key="2">
    <source>
        <dbReference type="Proteomes" id="UP000812287"/>
    </source>
</evidence>
<comment type="caution">
    <text evidence="1">The sequence shown here is derived from an EMBL/GenBank/DDBJ whole genome shotgun (WGS) entry which is preliminary data.</text>
</comment>
<dbReference type="RefSeq" id="XP_043043523.1">
    <property type="nucleotide sequence ID" value="XM_043185580.1"/>
</dbReference>
<gene>
    <name evidence="1" type="ORF">BT62DRAFT_928810</name>
</gene>
<accession>A0A9P7W0K9</accession>
<proteinExistence type="predicted"/>
<sequence>MANTAGRRTRLGVLEGCDRLHLERILRNSLDSVDDVEGGWLYNALLDIDKADRVF</sequence>
<reference evidence="1" key="1">
    <citation type="submission" date="2020-11" db="EMBL/GenBank/DDBJ databases">
        <title>Adaptations for nitrogen fixation in a non-lichenized fungal sporocarp promotes dispersal by wood-feeding termites.</title>
        <authorList>
            <consortium name="DOE Joint Genome Institute"/>
            <person name="Koch R.A."/>
            <person name="Yoon G."/>
            <person name="Arayal U."/>
            <person name="Lail K."/>
            <person name="Amirebrahimi M."/>
            <person name="Labutti K."/>
            <person name="Lipzen A."/>
            <person name="Riley R."/>
            <person name="Barry K."/>
            <person name="Henrissat B."/>
            <person name="Grigoriev I.V."/>
            <person name="Herr J.R."/>
            <person name="Aime M.C."/>
        </authorList>
    </citation>
    <scope>NUCLEOTIDE SEQUENCE</scope>
    <source>
        <strain evidence="1">MCA 3950</strain>
    </source>
</reference>
<dbReference type="Proteomes" id="UP000812287">
    <property type="component" value="Unassembled WGS sequence"/>
</dbReference>
<evidence type="ECO:0000313" key="1">
    <source>
        <dbReference type="EMBL" id="KAG7450023.1"/>
    </source>
</evidence>
<organism evidence="1 2">
    <name type="scientific">Guyanagaster necrorhizus</name>
    <dbReference type="NCBI Taxonomy" id="856835"/>
    <lineage>
        <taxon>Eukaryota</taxon>
        <taxon>Fungi</taxon>
        <taxon>Dikarya</taxon>
        <taxon>Basidiomycota</taxon>
        <taxon>Agaricomycotina</taxon>
        <taxon>Agaricomycetes</taxon>
        <taxon>Agaricomycetidae</taxon>
        <taxon>Agaricales</taxon>
        <taxon>Marasmiineae</taxon>
        <taxon>Physalacriaceae</taxon>
        <taxon>Guyanagaster</taxon>
    </lineage>
</organism>
<dbReference type="EMBL" id="MU250527">
    <property type="protein sequence ID" value="KAG7450023.1"/>
    <property type="molecule type" value="Genomic_DNA"/>
</dbReference>